<dbReference type="FunFam" id="2.40.240.10:FF:000007">
    <property type="entry name" value="Glutamine--tRNA ligase"/>
    <property type="match status" value="1"/>
</dbReference>
<dbReference type="InterPro" id="IPR000924">
    <property type="entry name" value="Glu/Gln-tRNA-synth"/>
</dbReference>
<gene>
    <name evidence="16" type="ORF">TKK_014265</name>
</gene>
<dbReference type="FunFam" id="1.10.8.1290:FF:000002">
    <property type="entry name" value="Glutamine--tRNA ligase cytoplasmic"/>
    <property type="match status" value="1"/>
</dbReference>
<feature type="domain" description="Glutaminyl-tRNA synthetase class Ib non-specific RNA-binding" evidence="13">
    <location>
        <begin position="163"/>
        <end position="249"/>
    </location>
</feature>
<dbReference type="EC" id="6.1.1.18" evidence="2"/>
<dbReference type="AlphaFoldDB" id="A0ABD2WD35"/>
<keyword evidence="3 10" id="KW-0436">Ligase</keyword>
<organism evidence="16 17">
    <name type="scientific">Trichogramma kaykai</name>
    <dbReference type="NCBI Taxonomy" id="54128"/>
    <lineage>
        <taxon>Eukaryota</taxon>
        <taxon>Metazoa</taxon>
        <taxon>Ecdysozoa</taxon>
        <taxon>Arthropoda</taxon>
        <taxon>Hexapoda</taxon>
        <taxon>Insecta</taxon>
        <taxon>Pterygota</taxon>
        <taxon>Neoptera</taxon>
        <taxon>Endopterygota</taxon>
        <taxon>Hymenoptera</taxon>
        <taxon>Apocrita</taxon>
        <taxon>Proctotrupomorpha</taxon>
        <taxon>Chalcidoidea</taxon>
        <taxon>Trichogrammatidae</taxon>
        <taxon>Trichogramma</taxon>
    </lineage>
</organism>
<evidence type="ECO:0000259" key="15">
    <source>
        <dbReference type="Pfam" id="PF20974"/>
    </source>
</evidence>
<evidence type="ECO:0000259" key="14">
    <source>
        <dbReference type="Pfam" id="PF04558"/>
    </source>
</evidence>
<feature type="domain" description="Glutaminyl-tRNA synthetase class Ib non-specific RNA-binding" evidence="14">
    <location>
        <begin position="3"/>
        <end position="160"/>
    </location>
</feature>
<evidence type="ECO:0000259" key="12">
    <source>
        <dbReference type="Pfam" id="PF03950"/>
    </source>
</evidence>
<evidence type="ECO:0000256" key="5">
    <source>
        <dbReference type="ARBA" id="ARBA00022840"/>
    </source>
</evidence>
<dbReference type="Gene3D" id="1.10.8.1290">
    <property type="entry name" value="Glutaminyl-tRNA synthetase, non-specific RNA binding region part 1, domain 1"/>
    <property type="match status" value="1"/>
</dbReference>
<dbReference type="GO" id="GO:0004819">
    <property type="term" value="F:glutamine-tRNA ligase activity"/>
    <property type="evidence" value="ECO:0007669"/>
    <property type="project" value="UniProtKB-EC"/>
</dbReference>
<evidence type="ECO:0000256" key="10">
    <source>
        <dbReference type="RuleBase" id="RU363037"/>
    </source>
</evidence>
<dbReference type="InterPro" id="IPR050132">
    <property type="entry name" value="Gln/Glu-tRNA_Ligase"/>
</dbReference>
<evidence type="ECO:0000256" key="2">
    <source>
        <dbReference type="ARBA" id="ARBA00012836"/>
    </source>
</evidence>
<dbReference type="Pfam" id="PF00749">
    <property type="entry name" value="tRNA-synt_1c"/>
    <property type="match status" value="1"/>
</dbReference>
<comment type="caution">
    <text evidence="16">The sequence shown here is derived from an EMBL/GenBank/DDBJ whole genome shotgun (WGS) entry which is preliminary data.</text>
</comment>
<feature type="domain" description="Glutamyl/glutaminyl-tRNA synthetase class Ib anti-codon binding" evidence="12">
    <location>
        <begin position="561"/>
        <end position="659"/>
    </location>
</feature>
<dbReference type="InterPro" id="IPR049437">
    <property type="entry name" value="tRNA-synt_1c_C2"/>
</dbReference>
<dbReference type="Proteomes" id="UP001627154">
    <property type="component" value="Unassembled WGS sequence"/>
</dbReference>
<dbReference type="Gene3D" id="2.40.240.10">
    <property type="entry name" value="Ribosomal Protein L25, Chain P"/>
    <property type="match status" value="2"/>
</dbReference>
<proteinExistence type="inferred from homology"/>
<dbReference type="InterPro" id="IPR001412">
    <property type="entry name" value="aa-tRNA-synth_I_CS"/>
</dbReference>
<keyword evidence="17" id="KW-1185">Reference proteome</keyword>
<evidence type="ECO:0000256" key="7">
    <source>
        <dbReference type="ARBA" id="ARBA00023146"/>
    </source>
</evidence>
<evidence type="ECO:0000256" key="3">
    <source>
        <dbReference type="ARBA" id="ARBA00022598"/>
    </source>
</evidence>
<dbReference type="FunFam" id="3.40.50.620:FF:000037">
    <property type="entry name" value="Glutamine--tRNA ligase cytoplasmic"/>
    <property type="match status" value="1"/>
</dbReference>
<comment type="catalytic activity">
    <reaction evidence="9">
        <text>tRNA(Gln) + L-glutamine + ATP = L-glutaminyl-tRNA(Gln) + AMP + diphosphate</text>
        <dbReference type="Rhea" id="RHEA:20121"/>
        <dbReference type="Rhea" id="RHEA-COMP:9662"/>
        <dbReference type="Rhea" id="RHEA-COMP:9681"/>
        <dbReference type="ChEBI" id="CHEBI:30616"/>
        <dbReference type="ChEBI" id="CHEBI:33019"/>
        <dbReference type="ChEBI" id="CHEBI:58359"/>
        <dbReference type="ChEBI" id="CHEBI:78442"/>
        <dbReference type="ChEBI" id="CHEBI:78521"/>
        <dbReference type="ChEBI" id="CHEBI:456215"/>
        <dbReference type="EC" id="6.1.1.18"/>
    </reaction>
</comment>
<evidence type="ECO:0000313" key="16">
    <source>
        <dbReference type="EMBL" id="KAL3391012.1"/>
    </source>
</evidence>
<dbReference type="PRINTS" id="PR00987">
    <property type="entry name" value="TRNASYNTHGLU"/>
</dbReference>
<evidence type="ECO:0000256" key="1">
    <source>
        <dbReference type="ARBA" id="ARBA00005594"/>
    </source>
</evidence>
<sequence>MDEKTKLFMTLGLSEQKAKETLKNSYVTSNLLKCIEEVSNCGKINQCKSSLFYHLASKIPKQINHLIPFLCKYIVDEKIESVLKLDHALDYLLHNINDEMDINKFEEACGIGVIITPEQIEEEVQKCIIIFKNEILDQRYRFNTGLIMQEVRNRLQWADGKNIKNEVDLQLFDLLGEKTEKDYDLKKTKKNVKDSKASSQKEITKSSKKSTAEVLTIDEIMKSKVNFHKPGENYKTDGYILTNNTKKLLADHLRSTGGLVITRFPPEPNGILHLGHAKAININFGYAAAHGGLCFLRYDDTNPEKEEKQFVDGIKDIVTWLGYNPSKITHSSDYFESLYDFGISLIKKELAYVCHQSSQEVKGFQTVSSPWRSNSVPQNLRIFQDMKDGLLNEGDATLRMKVTLEEGKQDPIAYRIKFSKHHKTDDQWCVYPTYDFTHCLCDSLENITHSLCTKEFQSRRSSYYWLCNALDIYCPVQWEYGRLNISYTVVSKRKISKLIDKKIVSHWDDPRLFTLSALRRRGFPAVAINNFCAQMGLTGAQTTVDPSMLEAAVRENLNINAPRQMVVLQPLKITIVNYPFKKPIMVKVPDFPHEPEGSYHKVVFDKIVYIDSSDFRESTSSNFKRLTINQSVGLKYIGIVLTVLEVEKDSNGSILNIFVKQDNLNTCTKPRAFIQWVSQPSLAKIKIYDRLFQHKNPEDSNEVVNGYLSDVNFKSKKEMYVYGDSNFLRQVKTLQNYQFERVGFFTVDIDTNKNKVIFNRTATLKETVDKFL</sequence>
<dbReference type="PANTHER" id="PTHR43097:SF4">
    <property type="entry name" value="GLUTAMINE--TRNA LIGASE"/>
    <property type="match status" value="1"/>
</dbReference>
<dbReference type="SUPFAM" id="SSF50715">
    <property type="entry name" value="Ribosomal protein L25-like"/>
    <property type="match status" value="1"/>
</dbReference>
<dbReference type="PROSITE" id="PS00178">
    <property type="entry name" value="AA_TRNA_LIGASE_I"/>
    <property type="match status" value="1"/>
</dbReference>
<dbReference type="Gene3D" id="1.10.10.2420">
    <property type="match status" value="1"/>
</dbReference>
<dbReference type="InterPro" id="IPR020056">
    <property type="entry name" value="Rbsml_bL25/Gln-tRNA_synth_N"/>
</dbReference>
<keyword evidence="6 10" id="KW-0648">Protein biosynthesis</keyword>
<evidence type="ECO:0000313" key="17">
    <source>
        <dbReference type="Proteomes" id="UP001627154"/>
    </source>
</evidence>
<protein>
    <recommendedName>
        <fullName evidence="2">glutamine--tRNA ligase</fullName>
        <ecNumber evidence="2">6.1.1.18</ecNumber>
    </recommendedName>
    <alternativeName>
        <fullName evidence="8">Glutaminyl-tRNA synthetase</fullName>
    </alternativeName>
</protein>
<evidence type="ECO:0000256" key="4">
    <source>
        <dbReference type="ARBA" id="ARBA00022741"/>
    </source>
</evidence>
<accession>A0ABD2WD35</accession>
<dbReference type="Pfam" id="PF20974">
    <property type="entry name" value="tRNA-synt_1c_C2"/>
    <property type="match status" value="1"/>
</dbReference>
<dbReference type="InterPro" id="IPR007639">
    <property type="entry name" value="Gln-tRNA-synth_Ib_RNA-bd_N"/>
</dbReference>
<evidence type="ECO:0000259" key="11">
    <source>
        <dbReference type="Pfam" id="PF00749"/>
    </source>
</evidence>
<dbReference type="GO" id="GO:0017101">
    <property type="term" value="C:aminoacyl-tRNA synthetase multienzyme complex"/>
    <property type="evidence" value="ECO:0007669"/>
    <property type="project" value="UniProtKB-ARBA"/>
</dbReference>
<dbReference type="Pfam" id="PF03950">
    <property type="entry name" value="tRNA-synt_1c_C"/>
    <property type="match status" value="1"/>
</dbReference>
<dbReference type="FunFam" id="1.10.10.2420:FF:000001">
    <property type="entry name" value="Glutamine--tRNA ligase cytoplasmic"/>
    <property type="match status" value="1"/>
</dbReference>
<comment type="similarity">
    <text evidence="1 10">Belongs to the class-I aminoacyl-tRNA synthetase family.</text>
</comment>
<keyword evidence="7 10" id="KW-0030">Aminoacyl-tRNA synthetase</keyword>
<dbReference type="InterPro" id="IPR004514">
    <property type="entry name" value="Gln-tRNA-synth"/>
</dbReference>
<dbReference type="NCBIfam" id="TIGR00440">
    <property type="entry name" value="glnS"/>
    <property type="match status" value="1"/>
</dbReference>
<dbReference type="CDD" id="cd00807">
    <property type="entry name" value="GlnRS_core"/>
    <property type="match status" value="1"/>
</dbReference>
<evidence type="ECO:0000259" key="13">
    <source>
        <dbReference type="Pfam" id="PF04557"/>
    </source>
</evidence>
<dbReference type="GO" id="GO:0006412">
    <property type="term" value="P:translation"/>
    <property type="evidence" value="ECO:0007669"/>
    <property type="project" value="UniProtKB-KW"/>
</dbReference>
<dbReference type="SUPFAM" id="SSF52374">
    <property type="entry name" value="Nucleotidylyl transferase"/>
    <property type="match status" value="1"/>
</dbReference>
<name>A0ABD2WD35_9HYME</name>
<dbReference type="InterPro" id="IPR020058">
    <property type="entry name" value="Glu/Gln-tRNA-synth_Ib_cat-dom"/>
</dbReference>
<keyword evidence="4 10" id="KW-0547">Nucleotide-binding</keyword>
<dbReference type="InterPro" id="IPR042558">
    <property type="entry name" value="Gln-tRNA-synth_Ib_RNA-bd_N_1"/>
</dbReference>
<dbReference type="InterPro" id="IPR042559">
    <property type="entry name" value="Gln-tRNA-synth_Ib_RNA-bd_N_2"/>
</dbReference>
<evidence type="ECO:0000256" key="9">
    <source>
        <dbReference type="ARBA" id="ARBA00048270"/>
    </source>
</evidence>
<evidence type="ECO:0000256" key="6">
    <source>
        <dbReference type="ARBA" id="ARBA00022917"/>
    </source>
</evidence>
<keyword evidence="5 10" id="KW-0067">ATP-binding</keyword>
<evidence type="ECO:0000256" key="8">
    <source>
        <dbReference type="ARBA" id="ARBA00030466"/>
    </source>
</evidence>
<dbReference type="InterPro" id="IPR020059">
    <property type="entry name" value="Glu/Gln-tRNA-synth_Ib_codon-bd"/>
</dbReference>
<dbReference type="GO" id="GO:0005524">
    <property type="term" value="F:ATP binding"/>
    <property type="evidence" value="ECO:0007669"/>
    <property type="project" value="UniProtKB-KW"/>
</dbReference>
<dbReference type="Pfam" id="PF04557">
    <property type="entry name" value="tRNA_synt_1c_R2"/>
    <property type="match status" value="1"/>
</dbReference>
<dbReference type="Pfam" id="PF04558">
    <property type="entry name" value="tRNA_synt_1c_R1"/>
    <property type="match status" value="1"/>
</dbReference>
<dbReference type="Gene3D" id="3.40.50.620">
    <property type="entry name" value="HUPs"/>
    <property type="match status" value="1"/>
</dbReference>
<dbReference type="InterPro" id="IPR011035">
    <property type="entry name" value="Ribosomal_bL25/Gln-tRNA_synth"/>
</dbReference>
<dbReference type="InterPro" id="IPR007638">
    <property type="entry name" value="Gln-tRNA-synth_Ib_RNA-bd_2"/>
</dbReference>
<feature type="domain" description="Glutamyl/glutaminyl-tRNA synthetase class Ib catalytic" evidence="11">
    <location>
        <begin position="260"/>
        <end position="558"/>
    </location>
</feature>
<reference evidence="16 17" key="1">
    <citation type="journal article" date="2024" name="bioRxiv">
        <title>A reference genome for Trichogramma kaykai: A tiny desert-dwelling parasitoid wasp with competing sex-ratio distorters.</title>
        <authorList>
            <person name="Culotta J."/>
            <person name="Lindsey A.R."/>
        </authorList>
    </citation>
    <scope>NUCLEOTIDE SEQUENCE [LARGE SCALE GENOMIC DNA]</scope>
    <source>
        <strain evidence="16 17">KSX58</strain>
    </source>
</reference>
<dbReference type="EMBL" id="JBJJXI010000113">
    <property type="protein sequence ID" value="KAL3391012.1"/>
    <property type="molecule type" value="Genomic_DNA"/>
</dbReference>
<feature type="domain" description="tRNA synthetases class I (E and Q) anti-codon binding" evidence="15">
    <location>
        <begin position="673"/>
        <end position="748"/>
    </location>
</feature>
<dbReference type="PANTHER" id="PTHR43097">
    <property type="entry name" value="GLUTAMINE-TRNA LIGASE"/>
    <property type="match status" value="1"/>
</dbReference>
<dbReference type="InterPro" id="IPR014729">
    <property type="entry name" value="Rossmann-like_a/b/a_fold"/>
</dbReference>